<proteinExistence type="predicted"/>
<accession>A0A2V3IN37</accession>
<protein>
    <recommendedName>
        <fullName evidence="3">Pentatricopeptide repeat-containing protein</fullName>
    </recommendedName>
</protein>
<sequence length="170" mass="18812">MHASGVARVSRQAAYVYNTVLAAAATAVDLNLALQVFNKMTPTNNRNIVYVARSNSGKGDEDGFDGLFEREVEFPAATVGTYNSMMFAAWKCGVPSFSFEAFDMMLSDRSAEPNAATLSLLADVALEEANVDVEWLQKLLQLLDRMPILSDVVCKKRVRLRQKVLALRWS</sequence>
<comment type="caution">
    <text evidence="1">The sequence shown here is derived from an EMBL/GenBank/DDBJ whole genome shotgun (WGS) entry which is preliminary data.</text>
</comment>
<name>A0A2V3IN37_9FLOR</name>
<evidence type="ECO:0000313" key="2">
    <source>
        <dbReference type="Proteomes" id="UP000247409"/>
    </source>
</evidence>
<reference evidence="1 2" key="1">
    <citation type="journal article" date="2018" name="Mol. Biol. Evol.">
        <title>Analysis of the draft genome of the red seaweed Gracilariopsis chorda provides insights into genome size evolution in Rhodophyta.</title>
        <authorList>
            <person name="Lee J."/>
            <person name="Yang E.C."/>
            <person name="Graf L."/>
            <person name="Yang J.H."/>
            <person name="Qiu H."/>
            <person name="Zel Zion U."/>
            <person name="Chan C.X."/>
            <person name="Stephens T.G."/>
            <person name="Weber A.P.M."/>
            <person name="Boo G.H."/>
            <person name="Boo S.M."/>
            <person name="Kim K.M."/>
            <person name="Shin Y."/>
            <person name="Jung M."/>
            <person name="Lee S.J."/>
            <person name="Yim H.S."/>
            <person name="Lee J.H."/>
            <person name="Bhattacharya D."/>
            <person name="Yoon H.S."/>
        </authorList>
    </citation>
    <scope>NUCLEOTIDE SEQUENCE [LARGE SCALE GENOMIC DNA]</scope>
    <source>
        <strain evidence="1 2">SKKU-2015</strain>
        <tissue evidence="1">Whole body</tissue>
    </source>
</reference>
<dbReference type="Gene3D" id="1.25.40.10">
    <property type="entry name" value="Tetratricopeptide repeat domain"/>
    <property type="match status" value="1"/>
</dbReference>
<dbReference type="AlphaFoldDB" id="A0A2V3IN37"/>
<dbReference type="Proteomes" id="UP000247409">
    <property type="component" value="Unassembled WGS sequence"/>
</dbReference>
<organism evidence="1 2">
    <name type="scientific">Gracilariopsis chorda</name>
    <dbReference type="NCBI Taxonomy" id="448386"/>
    <lineage>
        <taxon>Eukaryota</taxon>
        <taxon>Rhodophyta</taxon>
        <taxon>Florideophyceae</taxon>
        <taxon>Rhodymeniophycidae</taxon>
        <taxon>Gracilariales</taxon>
        <taxon>Gracilariaceae</taxon>
        <taxon>Gracilariopsis</taxon>
    </lineage>
</organism>
<evidence type="ECO:0008006" key="3">
    <source>
        <dbReference type="Google" id="ProtNLM"/>
    </source>
</evidence>
<dbReference type="EMBL" id="NBIV01000124">
    <property type="protein sequence ID" value="PXF43488.1"/>
    <property type="molecule type" value="Genomic_DNA"/>
</dbReference>
<dbReference type="OrthoDB" id="185373at2759"/>
<gene>
    <name evidence="1" type="ORF">BWQ96_06781</name>
</gene>
<evidence type="ECO:0000313" key="1">
    <source>
        <dbReference type="EMBL" id="PXF43488.1"/>
    </source>
</evidence>
<keyword evidence="2" id="KW-1185">Reference proteome</keyword>
<dbReference type="InterPro" id="IPR011990">
    <property type="entry name" value="TPR-like_helical_dom_sf"/>
</dbReference>